<comment type="catalytic activity">
    <reaction evidence="7 9 10">
        <text>2-(2-carboxy-4-methylthiazol-5-yl)ethyl phosphate + 4-amino-2-methyl-5-(diphosphooxymethyl)pyrimidine + 2 H(+) = thiamine phosphate + CO2 + diphosphate</text>
        <dbReference type="Rhea" id="RHEA:47848"/>
        <dbReference type="ChEBI" id="CHEBI:15378"/>
        <dbReference type="ChEBI" id="CHEBI:16526"/>
        <dbReference type="ChEBI" id="CHEBI:33019"/>
        <dbReference type="ChEBI" id="CHEBI:37575"/>
        <dbReference type="ChEBI" id="CHEBI:57841"/>
        <dbReference type="ChEBI" id="CHEBI:62890"/>
        <dbReference type="EC" id="2.5.1.3"/>
    </reaction>
</comment>
<evidence type="ECO:0000256" key="7">
    <source>
        <dbReference type="ARBA" id="ARBA00047851"/>
    </source>
</evidence>
<protein>
    <recommendedName>
        <fullName evidence="9">Thiamine-phosphate synthase</fullName>
        <shortName evidence="9">TP synthase</shortName>
        <shortName evidence="9">TPS</shortName>
        <ecNumber evidence="9">2.5.1.3</ecNumber>
    </recommendedName>
    <alternativeName>
        <fullName evidence="9">Thiamine-phosphate pyrophosphorylase</fullName>
        <shortName evidence="9">TMP pyrophosphorylase</shortName>
        <shortName evidence="9">TMP-PPase</shortName>
    </alternativeName>
</protein>
<feature type="binding site" evidence="9">
    <location>
        <position position="113"/>
    </location>
    <ligand>
        <name>4-amino-2-methyl-5-(diphosphooxymethyl)pyrimidine</name>
        <dbReference type="ChEBI" id="CHEBI:57841"/>
    </ligand>
</feature>
<dbReference type="PANTHER" id="PTHR20857:SF15">
    <property type="entry name" value="THIAMINE-PHOSPHATE SYNTHASE"/>
    <property type="match status" value="1"/>
</dbReference>
<feature type="domain" description="Thiamine phosphate synthase/TenI" evidence="12">
    <location>
        <begin position="12"/>
        <end position="193"/>
    </location>
</feature>
<evidence type="ECO:0000256" key="2">
    <source>
        <dbReference type="ARBA" id="ARBA00022679"/>
    </source>
</evidence>
<dbReference type="CDD" id="cd00564">
    <property type="entry name" value="TMP_TenI"/>
    <property type="match status" value="1"/>
</dbReference>
<dbReference type="EMBL" id="NMQW01000017">
    <property type="protein sequence ID" value="OXM85904.1"/>
    <property type="molecule type" value="Genomic_DNA"/>
</dbReference>
<dbReference type="InterPro" id="IPR034291">
    <property type="entry name" value="TMP_synthase"/>
</dbReference>
<keyword evidence="5 9" id="KW-0784">Thiamine biosynthesis</keyword>
<dbReference type="RefSeq" id="WP_094015054.1">
    <property type="nucleotide sequence ID" value="NZ_NMQW01000017.1"/>
</dbReference>
<dbReference type="EC" id="2.5.1.3" evidence="9"/>
<comment type="function">
    <text evidence="9">Condenses 4-methyl-5-(beta-hydroxyethyl)thiazole monophosphate (THZ-P) and 2-methyl-4-amino-5-hydroxymethyl pyrimidine pyrophosphate (HMP-PP) to form thiamine monophosphate (TMP).</text>
</comment>
<feature type="binding site" evidence="9">
    <location>
        <position position="170"/>
    </location>
    <ligand>
        <name>2-[(2R,5Z)-2-carboxy-4-methylthiazol-5(2H)-ylidene]ethyl phosphate</name>
        <dbReference type="ChEBI" id="CHEBI:62899"/>
    </ligand>
</feature>
<dbReference type="GO" id="GO:0000287">
    <property type="term" value="F:magnesium ion binding"/>
    <property type="evidence" value="ECO:0007669"/>
    <property type="project" value="UniProtKB-UniRule"/>
</dbReference>
<dbReference type="PANTHER" id="PTHR20857">
    <property type="entry name" value="THIAMINE-PHOSPHATE PYROPHOSPHORYLASE"/>
    <property type="match status" value="1"/>
</dbReference>
<evidence type="ECO:0000256" key="3">
    <source>
        <dbReference type="ARBA" id="ARBA00022723"/>
    </source>
</evidence>
<feature type="binding site" evidence="9">
    <location>
        <begin position="139"/>
        <end position="141"/>
    </location>
    <ligand>
        <name>2-[(2R,5Z)-2-carboxy-4-methylthiazol-5(2H)-ylidene]ethyl phosphate</name>
        <dbReference type="ChEBI" id="CHEBI:62899"/>
    </ligand>
</feature>
<comment type="similarity">
    <text evidence="9 10">Belongs to the thiamine-phosphate synthase family.</text>
</comment>
<dbReference type="GO" id="GO:0004789">
    <property type="term" value="F:thiamine-phosphate diphosphorylase activity"/>
    <property type="evidence" value="ECO:0007669"/>
    <property type="project" value="UniProtKB-UniRule"/>
</dbReference>
<evidence type="ECO:0000259" key="12">
    <source>
        <dbReference type="Pfam" id="PF02581"/>
    </source>
</evidence>
<organism evidence="13 14">
    <name type="scientific">Paenibacillus rigui</name>
    <dbReference type="NCBI Taxonomy" id="554312"/>
    <lineage>
        <taxon>Bacteria</taxon>
        <taxon>Bacillati</taxon>
        <taxon>Bacillota</taxon>
        <taxon>Bacilli</taxon>
        <taxon>Bacillales</taxon>
        <taxon>Paenibacillaceae</taxon>
        <taxon>Paenibacillus</taxon>
    </lineage>
</organism>
<feature type="binding site" evidence="9">
    <location>
        <position position="74"/>
    </location>
    <ligand>
        <name>4-amino-2-methyl-5-(diphosphooxymethyl)pyrimidine</name>
        <dbReference type="ChEBI" id="CHEBI:57841"/>
    </ligand>
</feature>
<keyword evidence="4 9" id="KW-0460">Magnesium</keyword>
<feature type="binding site" evidence="9">
    <location>
        <position position="142"/>
    </location>
    <ligand>
        <name>4-amino-2-methyl-5-(diphosphooxymethyl)pyrimidine</name>
        <dbReference type="ChEBI" id="CHEBI:57841"/>
    </ligand>
</feature>
<dbReference type="GO" id="GO:0009228">
    <property type="term" value="P:thiamine biosynthetic process"/>
    <property type="evidence" value="ECO:0007669"/>
    <property type="project" value="UniProtKB-KW"/>
</dbReference>
<comment type="cofactor">
    <cofactor evidence="9">
        <name>Mg(2+)</name>
        <dbReference type="ChEBI" id="CHEBI:18420"/>
    </cofactor>
    <text evidence="9">Binds 1 Mg(2+) ion per subunit.</text>
</comment>
<dbReference type="InterPro" id="IPR013785">
    <property type="entry name" value="Aldolase_TIM"/>
</dbReference>
<evidence type="ECO:0000256" key="8">
    <source>
        <dbReference type="ARBA" id="ARBA00047883"/>
    </source>
</evidence>
<dbReference type="HAMAP" id="MF_00097">
    <property type="entry name" value="TMP_synthase"/>
    <property type="match status" value="1"/>
</dbReference>
<accession>A0A229UR56</accession>
<evidence type="ECO:0000313" key="13">
    <source>
        <dbReference type="EMBL" id="OXM85904.1"/>
    </source>
</evidence>
<keyword evidence="2 9" id="KW-0808">Transferase</keyword>
<feature type="binding site" evidence="9">
    <location>
        <position position="75"/>
    </location>
    <ligand>
        <name>Mg(2+)</name>
        <dbReference type="ChEBI" id="CHEBI:18420"/>
    </ligand>
</feature>
<dbReference type="Gene3D" id="3.20.20.70">
    <property type="entry name" value="Aldolase class I"/>
    <property type="match status" value="1"/>
</dbReference>
<dbReference type="GO" id="GO:0005737">
    <property type="term" value="C:cytoplasm"/>
    <property type="evidence" value="ECO:0007669"/>
    <property type="project" value="TreeGrafter"/>
</dbReference>
<evidence type="ECO:0000256" key="4">
    <source>
        <dbReference type="ARBA" id="ARBA00022842"/>
    </source>
</evidence>
<evidence type="ECO:0000313" key="14">
    <source>
        <dbReference type="Proteomes" id="UP000215509"/>
    </source>
</evidence>
<dbReference type="FunFam" id="3.20.20.70:FF:000096">
    <property type="entry name" value="Thiamine-phosphate synthase"/>
    <property type="match status" value="1"/>
</dbReference>
<comment type="catalytic activity">
    <reaction evidence="8 9 10">
        <text>2-[(2R,5Z)-2-carboxy-4-methylthiazol-5(2H)-ylidene]ethyl phosphate + 4-amino-2-methyl-5-(diphosphooxymethyl)pyrimidine + 2 H(+) = thiamine phosphate + CO2 + diphosphate</text>
        <dbReference type="Rhea" id="RHEA:47844"/>
        <dbReference type="ChEBI" id="CHEBI:15378"/>
        <dbReference type="ChEBI" id="CHEBI:16526"/>
        <dbReference type="ChEBI" id="CHEBI:33019"/>
        <dbReference type="ChEBI" id="CHEBI:37575"/>
        <dbReference type="ChEBI" id="CHEBI:57841"/>
        <dbReference type="ChEBI" id="CHEBI:62899"/>
        <dbReference type="EC" id="2.5.1.3"/>
    </reaction>
</comment>
<dbReference type="Pfam" id="PF02581">
    <property type="entry name" value="TMP-TENI"/>
    <property type="match status" value="1"/>
</dbReference>
<dbReference type="OrthoDB" id="9812206at2"/>
<evidence type="ECO:0000256" key="11">
    <source>
        <dbReference type="RuleBase" id="RU004253"/>
    </source>
</evidence>
<dbReference type="InterPro" id="IPR022998">
    <property type="entry name" value="ThiamineP_synth_TenI"/>
</dbReference>
<gene>
    <name evidence="9 13" type="primary">thiE</name>
    <name evidence="13" type="ORF">CF651_11765</name>
</gene>
<feature type="binding site" evidence="9">
    <location>
        <begin position="190"/>
        <end position="191"/>
    </location>
    <ligand>
        <name>2-[(2R,5Z)-2-carboxy-4-methylthiazol-5(2H)-ylidene]ethyl phosphate</name>
        <dbReference type="ChEBI" id="CHEBI:62899"/>
    </ligand>
</feature>
<comment type="catalytic activity">
    <reaction evidence="6 9 10">
        <text>4-methyl-5-(2-phosphooxyethyl)-thiazole + 4-amino-2-methyl-5-(diphosphooxymethyl)pyrimidine + H(+) = thiamine phosphate + diphosphate</text>
        <dbReference type="Rhea" id="RHEA:22328"/>
        <dbReference type="ChEBI" id="CHEBI:15378"/>
        <dbReference type="ChEBI" id="CHEBI:33019"/>
        <dbReference type="ChEBI" id="CHEBI:37575"/>
        <dbReference type="ChEBI" id="CHEBI:57841"/>
        <dbReference type="ChEBI" id="CHEBI:58296"/>
        <dbReference type="EC" id="2.5.1.3"/>
    </reaction>
</comment>
<dbReference type="NCBIfam" id="TIGR00693">
    <property type="entry name" value="thiE"/>
    <property type="match status" value="1"/>
</dbReference>
<dbReference type="Proteomes" id="UP000215509">
    <property type="component" value="Unassembled WGS sequence"/>
</dbReference>
<keyword evidence="14" id="KW-1185">Reference proteome</keyword>
<reference evidence="13 14" key="1">
    <citation type="submission" date="2017-07" db="EMBL/GenBank/DDBJ databases">
        <title>Genome sequencing and assembly of Paenibacillus rigui.</title>
        <authorList>
            <person name="Mayilraj S."/>
        </authorList>
    </citation>
    <scope>NUCLEOTIDE SEQUENCE [LARGE SCALE GENOMIC DNA]</scope>
    <source>
        <strain evidence="13 14">JCM 16352</strain>
    </source>
</reference>
<evidence type="ECO:0000256" key="6">
    <source>
        <dbReference type="ARBA" id="ARBA00047334"/>
    </source>
</evidence>
<proteinExistence type="inferred from homology"/>
<dbReference type="AlphaFoldDB" id="A0A229UR56"/>
<feature type="binding site" evidence="9">
    <location>
        <position position="94"/>
    </location>
    <ligand>
        <name>Mg(2+)</name>
        <dbReference type="ChEBI" id="CHEBI:18420"/>
    </ligand>
</feature>
<name>A0A229UR56_9BACL</name>
<evidence type="ECO:0000256" key="9">
    <source>
        <dbReference type="HAMAP-Rule" id="MF_00097"/>
    </source>
</evidence>
<evidence type="ECO:0000256" key="1">
    <source>
        <dbReference type="ARBA" id="ARBA00005165"/>
    </source>
</evidence>
<dbReference type="SUPFAM" id="SSF51391">
    <property type="entry name" value="Thiamin phosphate synthase"/>
    <property type="match status" value="1"/>
</dbReference>
<sequence>MFRKNIHSYMPLYLVLGLHEQEGRSALEIAREAIAGGVTFVQLREKNAPLRQVLEQGIQLRELCRNHGIPFVVNDRVDVAILLDADGVHVGQDDLPGLEARKLLGDDKIVGISAGTLEEAEWAMEQGADYLGVGAIYATFTKQDAGAAIGTDLLREVKGRWNIPVVGIGGITRGNAPEVMAAGADGIAVVSAITKQSNPQIAASELRGIVDKNRLLNQQLP</sequence>
<dbReference type="InterPro" id="IPR036206">
    <property type="entry name" value="ThiamineP_synth_sf"/>
</dbReference>
<comment type="pathway">
    <text evidence="1 9 11">Cofactor biosynthesis; thiamine diphosphate biosynthesis; thiamine phosphate from 4-amino-2-methyl-5-diphosphomethylpyrimidine and 4-methyl-5-(2-phosphoethyl)-thiazole: step 1/1.</text>
</comment>
<dbReference type="GO" id="GO:0009229">
    <property type="term" value="P:thiamine diphosphate biosynthetic process"/>
    <property type="evidence" value="ECO:0007669"/>
    <property type="project" value="UniProtKB-UniRule"/>
</dbReference>
<dbReference type="UniPathway" id="UPA00060">
    <property type="reaction ID" value="UER00141"/>
</dbReference>
<evidence type="ECO:0000256" key="5">
    <source>
        <dbReference type="ARBA" id="ARBA00022977"/>
    </source>
</evidence>
<evidence type="ECO:0000256" key="10">
    <source>
        <dbReference type="RuleBase" id="RU003826"/>
    </source>
</evidence>
<feature type="binding site" evidence="9">
    <location>
        <begin position="42"/>
        <end position="46"/>
    </location>
    <ligand>
        <name>4-amino-2-methyl-5-(diphosphooxymethyl)pyrimidine</name>
        <dbReference type="ChEBI" id="CHEBI:57841"/>
    </ligand>
</feature>
<keyword evidence="3 9" id="KW-0479">Metal-binding</keyword>
<comment type="caution">
    <text evidence="13">The sequence shown here is derived from an EMBL/GenBank/DDBJ whole genome shotgun (WGS) entry which is preliminary data.</text>
</comment>